<keyword evidence="12" id="KW-1185">Reference proteome</keyword>
<dbReference type="InterPro" id="IPR023358">
    <property type="entry name" value="Peptidase_M18_dom2"/>
</dbReference>
<dbReference type="SUPFAM" id="SSF53187">
    <property type="entry name" value="Zn-dependent exopeptidases"/>
    <property type="match status" value="1"/>
</dbReference>
<dbReference type="Gene3D" id="2.30.250.10">
    <property type="entry name" value="Aminopeptidase i, Domain 2"/>
    <property type="match status" value="1"/>
</dbReference>
<evidence type="ECO:0000256" key="3">
    <source>
        <dbReference type="ARBA" id="ARBA00022438"/>
    </source>
</evidence>
<dbReference type="AlphaFoldDB" id="A0A839QU52"/>
<sequence length="441" mass="46252">MPRLADAREFVDDLAAFVTASPSSYHAVRESARRLREAGFSELREEDDWQVEPGARVFVVRDGSIIAAAVPTGADSTTALTIFGAHTDSPSLKLKPKPSTSAAGFSQVGVEVYGGALLNSFLDRDLALAGRIVLAGGTVRLVRTGAYLRVPQLAIHLDRQVNSEGLKLDPQRHLQPITGLATDEHDVLADLAALAEDPVTGEAAPVDPANIAGYDIVTADTQTPAVIGAREELFASGRLDNLLSTHAGVRAMIEAEPTDRIAVFVANDHEEVGSATRSGAAGPFLEDVLVRLHLALGGDDATRRRAFASSLLVSSDVGHSVHPNYAERHDPANLPVAGGGPILKINANQRYATDGRGAAAWAAACAAAGVTSQEFVSNNAMPCGSTIGPITATRLGFLTVDVGVPILSMHSLREMTAVTDPHDLFLAAKSLLTETAIRSAC</sequence>
<dbReference type="InterPro" id="IPR001948">
    <property type="entry name" value="Peptidase_M18"/>
</dbReference>
<evidence type="ECO:0000313" key="12">
    <source>
        <dbReference type="Proteomes" id="UP000568050"/>
    </source>
</evidence>
<dbReference type="Proteomes" id="UP000568050">
    <property type="component" value="Unassembled WGS sequence"/>
</dbReference>
<evidence type="ECO:0000256" key="6">
    <source>
        <dbReference type="ARBA" id="ARBA00022801"/>
    </source>
</evidence>
<keyword evidence="7 9" id="KW-0862">Zinc</keyword>
<dbReference type="Gene3D" id="3.40.630.10">
    <property type="entry name" value="Zn peptidases"/>
    <property type="match status" value="1"/>
</dbReference>
<keyword evidence="4 9" id="KW-0645">Protease</keyword>
<comment type="caution">
    <text evidence="11">The sequence shown here is derived from an EMBL/GenBank/DDBJ whole genome shotgun (WGS) entry which is preliminary data.</text>
</comment>
<dbReference type="NCBIfam" id="NF002759">
    <property type="entry name" value="PRK02813.1"/>
    <property type="match status" value="1"/>
</dbReference>
<evidence type="ECO:0000256" key="5">
    <source>
        <dbReference type="ARBA" id="ARBA00022723"/>
    </source>
</evidence>
<comment type="similarity">
    <text evidence="2 9">Belongs to the peptidase M18 family.</text>
</comment>
<keyword evidence="6 9" id="KW-0378">Hydrolase</keyword>
<dbReference type="GO" id="GO:0008270">
    <property type="term" value="F:zinc ion binding"/>
    <property type="evidence" value="ECO:0007669"/>
    <property type="project" value="InterPro"/>
</dbReference>
<evidence type="ECO:0000256" key="9">
    <source>
        <dbReference type="RuleBase" id="RU004386"/>
    </source>
</evidence>
<evidence type="ECO:0000256" key="4">
    <source>
        <dbReference type="ARBA" id="ARBA00022670"/>
    </source>
</evidence>
<name>A0A839QU52_9MICO</name>
<evidence type="ECO:0000256" key="8">
    <source>
        <dbReference type="ARBA" id="ARBA00023049"/>
    </source>
</evidence>
<evidence type="ECO:0000256" key="1">
    <source>
        <dbReference type="ARBA" id="ARBA00001947"/>
    </source>
</evidence>
<dbReference type="EC" id="3.4.11.-" evidence="10"/>
<evidence type="ECO:0000256" key="2">
    <source>
        <dbReference type="ARBA" id="ARBA00008290"/>
    </source>
</evidence>
<keyword evidence="3 9" id="KW-0031">Aminopeptidase</keyword>
<dbReference type="Pfam" id="PF02127">
    <property type="entry name" value="Peptidase_M18"/>
    <property type="match status" value="1"/>
</dbReference>
<dbReference type="GO" id="GO:0004177">
    <property type="term" value="F:aminopeptidase activity"/>
    <property type="evidence" value="ECO:0007669"/>
    <property type="project" value="UniProtKB-KW"/>
</dbReference>
<dbReference type="PANTHER" id="PTHR28570">
    <property type="entry name" value="ASPARTYL AMINOPEPTIDASE"/>
    <property type="match status" value="1"/>
</dbReference>
<keyword evidence="5 9" id="KW-0479">Metal-binding</keyword>
<evidence type="ECO:0000313" key="11">
    <source>
        <dbReference type="EMBL" id="MBB3023168.1"/>
    </source>
</evidence>
<reference evidence="11 12" key="1">
    <citation type="submission" date="2020-08" db="EMBL/GenBank/DDBJ databases">
        <title>Sequencing the genomes of 1000 actinobacteria strains.</title>
        <authorList>
            <person name="Klenk H.-P."/>
        </authorList>
    </citation>
    <scope>NUCLEOTIDE SEQUENCE [LARGE SCALE GENOMIC DNA]</scope>
    <source>
        <strain evidence="11 12">DSM 23040</strain>
    </source>
</reference>
<dbReference type="RefSeq" id="WP_183376112.1">
    <property type="nucleotide sequence ID" value="NZ_CBCSFZ010000006.1"/>
</dbReference>
<dbReference type="GO" id="GO:0006508">
    <property type="term" value="P:proteolysis"/>
    <property type="evidence" value="ECO:0007669"/>
    <property type="project" value="UniProtKB-KW"/>
</dbReference>
<dbReference type="SUPFAM" id="SSF101821">
    <property type="entry name" value="Aminopeptidase/glucanase lid domain"/>
    <property type="match status" value="1"/>
</dbReference>
<dbReference type="GO" id="GO:0008237">
    <property type="term" value="F:metallopeptidase activity"/>
    <property type="evidence" value="ECO:0007669"/>
    <property type="project" value="UniProtKB-KW"/>
</dbReference>
<proteinExistence type="inferred from homology"/>
<evidence type="ECO:0000256" key="7">
    <source>
        <dbReference type="ARBA" id="ARBA00022833"/>
    </source>
</evidence>
<dbReference type="EMBL" id="JACHWP010000003">
    <property type="protein sequence ID" value="MBB3023168.1"/>
    <property type="molecule type" value="Genomic_DNA"/>
</dbReference>
<comment type="cofactor">
    <cofactor evidence="1 10">
        <name>Zn(2+)</name>
        <dbReference type="ChEBI" id="CHEBI:29105"/>
    </cofactor>
</comment>
<accession>A0A839QU52</accession>
<dbReference type="PRINTS" id="PR00932">
    <property type="entry name" value="AMINO1PTASE"/>
</dbReference>
<dbReference type="GO" id="GO:0005737">
    <property type="term" value="C:cytoplasm"/>
    <property type="evidence" value="ECO:0007669"/>
    <property type="project" value="UniProtKB-ARBA"/>
</dbReference>
<dbReference type="PANTHER" id="PTHR28570:SF3">
    <property type="entry name" value="ASPARTYL AMINOPEPTIDASE"/>
    <property type="match status" value="1"/>
</dbReference>
<evidence type="ECO:0000256" key="10">
    <source>
        <dbReference type="RuleBase" id="RU004387"/>
    </source>
</evidence>
<keyword evidence="8 9" id="KW-0482">Metalloprotease</keyword>
<gene>
    <name evidence="11" type="ORF">FHX50_001453</name>
</gene>
<organism evidence="11 12">
    <name type="scientific">Helcobacillus massiliensis</name>
    <dbReference type="NCBI Taxonomy" id="521392"/>
    <lineage>
        <taxon>Bacteria</taxon>
        <taxon>Bacillati</taxon>
        <taxon>Actinomycetota</taxon>
        <taxon>Actinomycetes</taxon>
        <taxon>Micrococcales</taxon>
        <taxon>Dermabacteraceae</taxon>
        <taxon>Helcobacillus</taxon>
    </lineage>
</organism>
<protein>
    <recommendedName>
        <fullName evidence="10">M18 family aminopeptidase</fullName>
        <ecNumber evidence="10">3.4.11.-</ecNumber>
    </recommendedName>
</protein>